<feature type="domain" description="SnoaL-like" evidence="1">
    <location>
        <begin position="8"/>
        <end position="123"/>
    </location>
</feature>
<proteinExistence type="predicted"/>
<evidence type="ECO:0000259" key="1">
    <source>
        <dbReference type="Pfam" id="PF13577"/>
    </source>
</evidence>
<accession>A0A9E5MHJ6</accession>
<reference evidence="2" key="1">
    <citation type="submission" date="2020-03" db="EMBL/GenBank/DDBJ databases">
        <authorList>
            <person name="Guo F."/>
        </authorList>
    </citation>
    <scope>NUCLEOTIDE SEQUENCE</scope>
    <source>
        <strain evidence="2">JCM 30134</strain>
    </source>
</reference>
<dbReference type="InterPro" id="IPR037401">
    <property type="entry name" value="SnoaL-like"/>
</dbReference>
<dbReference type="Gene3D" id="3.10.450.50">
    <property type="match status" value="1"/>
</dbReference>
<organism evidence="2 3">
    <name type="scientific">Pseudomaricurvus hydrocarbonicus</name>
    <dbReference type="NCBI Taxonomy" id="1470433"/>
    <lineage>
        <taxon>Bacteria</taxon>
        <taxon>Pseudomonadati</taxon>
        <taxon>Pseudomonadota</taxon>
        <taxon>Gammaproteobacteria</taxon>
        <taxon>Cellvibrionales</taxon>
        <taxon>Cellvibrionaceae</taxon>
        <taxon>Pseudomaricurvus</taxon>
    </lineage>
</organism>
<comment type="caution">
    <text evidence="2">The sequence shown here is derived from an EMBL/GenBank/DDBJ whole genome shotgun (WGS) entry which is preliminary data.</text>
</comment>
<dbReference type="InterPro" id="IPR032710">
    <property type="entry name" value="NTF2-like_dom_sf"/>
</dbReference>
<keyword evidence="3" id="KW-1185">Reference proteome</keyword>
<dbReference type="AlphaFoldDB" id="A0A9E5MHJ6"/>
<evidence type="ECO:0000313" key="3">
    <source>
        <dbReference type="Proteomes" id="UP000787472"/>
    </source>
</evidence>
<dbReference type="Pfam" id="PF13577">
    <property type="entry name" value="SnoaL_4"/>
    <property type="match status" value="1"/>
</dbReference>
<evidence type="ECO:0000313" key="2">
    <source>
        <dbReference type="EMBL" id="NHO66006.1"/>
    </source>
</evidence>
<dbReference type="InterPro" id="IPR011944">
    <property type="entry name" value="Steroid_delta5-4_isomerase"/>
</dbReference>
<dbReference type="Proteomes" id="UP000787472">
    <property type="component" value="Unassembled WGS sequence"/>
</dbReference>
<dbReference type="SUPFAM" id="SSF54427">
    <property type="entry name" value="NTF2-like"/>
    <property type="match status" value="1"/>
</dbReference>
<dbReference type="EMBL" id="JAAONZ010000006">
    <property type="protein sequence ID" value="NHO66006.1"/>
    <property type="molecule type" value="Genomic_DNA"/>
</dbReference>
<dbReference type="NCBIfam" id="TIGR02246">
    <property type="entry name" value="SgcJ/EcaC family oxidoreductase"/>
    <property type="match status" value="1"/>
</dbReference>
<name>A0A9E5MHJ6_9GAMM</name>
<gene>
    <name evidence="2" type="ORF">G8770_10670</name>
</gene>
<dbReference type="RefSeq" id="WP_167185999.1">
    <property type="nucleotide sequence ID" value="NZ_JAAONZ010000006.1"/>
</dbReference>
<sequence length="165" mass="18931">MSELLVADYEIRQLYARFIDAVWRKDGEAYGDLFAENGEWKLAAMHMKGRSEIRATFGKLLGYTAQVQMILGFPVLEVNGEEAIARINCTEITKMPDGSSSMAQGVYYDRFVKENGRWVFRWRHFSLGYRGPIDFSAELVNGPDYGPFPGMPEWDEVTQTRLKQD</sequence>
<protein>
    <submittedName>
        <fullName evidence="2">Nuclear transport factor 2 family protein</fullName>
    </submittedName>
</protein>
<dbReference type="CDD" id="cd00531">
    <property type="entry name" value="NTF2_like"/>
    <property type="match status" value="1"/>
</dbReference>